<protein>
    <submittedName>
        <fullName evidence="8">Aminotransferase class I and II, putative</fullName>
    </submittedName>
</protein>
<evidence type="ECO:0000313" key="8">
    <source>
        <dbReference type="EMBL" id="CAD2219949.1"/>
    </source>
</evidence>
<gene>
    <name evidence="8" type="ORF">ADEAN_000746300</name>
</gene>
<dbReference type="GO" id="GO:0005739">
    <property type="term" value="C:mitochondrion"/>
    <property type="evidence" value="ECO:0007669"/>
    <property type="project" value="TreeGrafter"/>
</dbReference>
<reference evidence="8 9" key="1">
    <citation type="submission" date="2020-08" db="EMBL/GenBank/DDBJ databases">
        <authorList>
            <person name="Newling K."/>
            <person name="Davey J."/>
            <person name="Forrester S."/>
        </authorList>
    </citation>
    <scope>NUCLEOTIDE SEQUENCE [LARGE SCALE GENOMIC DNA]</scope>
    <source>
        <strain evidence="9">Crithidia deanei Carvalho (ATCC PRA-265)</strain>
    </source>
</reference>
<dbReference type="Proteomes" id="UP000515908">
    <property type="component" value="Chromosome 15"/>
</dbReference>
<evidence type="ECO:0000256" key="5">
    <source>
        <dbReference type="ARBA" id="ARBA00022679"/>
    </source>
</evidence>
<keyword evidence="9" id="KW-1185">Reference proteome</keyword>
<accession>A0A7G2CKM4</accession>
<dbReference type="InterPro" id="IPR004839">
    <property type="entry name" value="Aminotransferase_I/II_large"/>
</dbReference>
<dbReference type="InterPro" id="IPR015424">
    <property type="entry name" value="PyrdxlP-dep_Trfase"/>
</dbReference>
<evidence type="ECO:0000313" key="9">
    <source>
        <dbReference type="Proteomes" id="UP000515908"/>
    </source>
</evidence>
<dbReference type="PANTHER" id="PTHR11879:SF22">
    <property type="entry name" value="ASPARTATE AMINOTRANSFERASE, MITOCHONDRIAL"/>
    <property type="match status" value="1"/>
</dbReference>
<evidence type="ECO:0000259" key="7">
    <source>
        <dbReference type="Pfam" id="PF00155"/>
    </source>
</evidence>
<sequence length="407" mass="44223">MKCSILRLSLFSNVPVAPPDSIMGLSALQKKDPSPLKVNLAIGVYRDGEGKPFILESVKKAAAVVLRDTQMDYAPILGLQSYIDSTQRLCFGPALEAGRPDALASVQTLSGTGALRLAGDFLHRFSGLKVIHVPSPTYPNHAGIFGQAGIALQPYPYYNATTHKIDVDGMLQYLQGLEKNAVVLLHACAHNPTGCDLTEEVSKAVVSVCEKKQLVVLVDMAYQGFASGDIDRDALLPRLLAASSVPAFLIAQSFAKNFGLYGQRTGALHLQCATPKEKEAVLSQLSALIRPSYSNPPIFGARVVDTILRDQTLQEEWKKELKMMSDRLSSIRLSLVKELEALGCTRDFSHLAEGIGMMSLSGLSEANVIELRDKHHIYMTLNGRIAFSGLTSGNVKYVAEKIHEVCK</sequence>
<dbReference type="GO" id="GO:0030170">
    <property type="term" value="F:pyridoxal phosphate binding"/>
    <property type="evidence" value="ECO:0007669"/>
    <property type="project" value="InterPro"/>
</dbReference>
<dbReference type="SUPFAM" id="SSF53383">
    <property type="entry name" value="PLP-dependent transferases"/>
    <property type="match status" value="1"/>
</dbReference>
<comment type="similarity">
    <text evidence="2">Belongs to the class-I pyridoxal-phosphate-dependent aminotransferase family.</text>
</comment>
<feature type="domain" description="Aminotransferase class I/classII large" evidence="7">
    <location>
        <begin position="37"/>
        <end position="402"/>
    </location>
</feature>
<dbReference type="InterPro" id="IPR015421">
    <property type="entry name" value="PyrdxlP-dep_Trfase_major"/>
</dbReference>
<dbReference type="GO" id="GO:0006520">
    <property type="term" value="P:amino acid metabolic process"/>
    <property type="evidence" value="ECO:0007669"/>
    <property type="project" value="InterPro"/>
</dbReference>
<dbReference type="PRINTS" id="PR00799">
    <property type="entry name" value="TRANSAMINASE"/>
</dbReference>
<evidence type="ECO:0000256" key="2">
    <source>
        <dbReference type="ARBA" id="ARBA00007441"/>
    </source>
</evidence>
<comment type="subunit">
    <text evidence="3">Homodimer.</text>
</comment>
<dbReference type="AlphaFoldDB" id="A0A7G2CKM4"/>
<proteinExistence type="inferred from homology"/>
<dbReference type="InterPro" id="IPR015422">
    <property type="entry name" value="PyrdxlP-dep_Trfase_small"/>
</dbReference>
<dbReference type="GO" id="GO:0004069">
    <property type="term" value="F:L-aspartate:2-oxoglutarate aminotransferase activity"/>
    <property type="evidence" value="ECO:0007669"/>
    <property type="project" value="UniProtKB-EC"/>
</dbReference>
<dbReference type="Gene3D" id="3.90.1150.10">
    <property type="entry name" value="Aspartate Aminotransferase, domain 1"/>
    <property type="match status" value="1"/>
</dbReference>
<dbReference type="NCBIfam" id="NF006719">
    <property type="entry name" value="PRK09257.1"/>
    <property type="match status" value="1"/>
</dbReference>
<evidence type="ECO:0000256" key="1">
    <source>
        <dbReference type="ARBA" id="ARBA00001933"/>
    </source>
</evidence>
<keyword evidence="4 8" id="KW-0032">Aminotransferase</keyword>
<keyword evidence="6" id="KW-0663">Pyridoxal phosphate</keyword>
<dbReference type="InterPro" id="IPR000796">
    <property type="entry name" value="Asp_trans"/>
</dbReference>
<dbReference type="FunFam" id="3.40.640.10:FF:000066">
    <property type="entry name" value="Aspartate aminotransferase"/>
    <property type="match status" value="1"/>
</dbReference>
<dbReference type="Gene3D" id="3.40.640.10">
    <property type="entry name" value="Type I PLP-dependent aspartate aminotransferase-like (Major domain)"/>
    <property type="match status" value="1"/>
</dbReference>
<dbReference type="VEuPathDB" id="TriTrypDB:ADEAN_000746300"/>
<comment type="cofactor">
    <cofactor evidence="1">
        <name>pyridoxal 5'-phosphate</name>
        <dbReference type="ChEBI" id="CHEBI:597326"/>
    </cofactor>
</comment>
<dbReference type="Pfam" id="PF00155">
    <property type="entry name" value="Aminotran_1_2"/>
    <property type="match status" value="1"/>
</dbReference>
<dbReference type="PANTHER" id="PTHR11879">
    <property type="entry name" value="ASPARTATE AMINOTRANSFERASE"/>
    <property type="match status" value="1"/>
</dbReference>
<name>A0A7G2CKM4_9TRYP</name>
<dbReference type="EMBL" id="LR877159">
    <property type="protein sequence ID" value="CAD2219949.1"/>
    <property type="molecule type" value="Genomic_DNA"/>
</dbReference>
<evidence type="ECO:0000256" key="6">
    <source>
        <dbReference type="ARBA" id="ARBA00022898"/>
    </source>
</evidence>
<evidence type="ECO:0000256" key="4">
    <source>
        <dbReference type="ARBA" id="ARBA00022576"/>
    </source>
</evidence>
<keyword evidence="5 8" id="KW-0808">Transferase</keyword>
<evidence type="ECO:0000256" key="3">
    <source>
        <dbReference type="ARBA" id="ARBA00011738"/>
    </source>
</evidence>
<dbReference type="CDD" id="cd00609">
    <property type="entry name" value="AAT_like"/>
    <property type="match status" value="1"/>
</dbReference>
<organism evidence="8 9">
    <name type="scientific">Angomonas deanei</name>
    <dbReference type="NCBI Taxonomy" id="59799"/>
    <lineage>
        <taxon>Eukaryota</taxon>
        <taxon>Discoba</taxon>
        <taxon>Euglenozoa</taxon>
        <taxon>Kinetoplastea</taxon>
        <taxon>Metakinetoplastina</taxon>
        <taxon>Trypanosomatida</taxon>
        <taxon>Trypanosomatidae</taxon>
        <taxon>Strigomonadinae</taxon>
        <taxon>Angomonas</taxon>
    </lineage>
</organism>